<comment type="caution">
    <text evidence="2">The sequence shown here is derived from an EMBL/GenBank/DDBJ whole genome shotgun (WGS) entry which is preliminary data.</text>
</comment>
<dbReference type="Pfam" id="PF25056">
    <property type="entry name" value="DUF7793"/>
    <property type="match status" value="1"/>
</dbReference>
<dbReference type="Proteomes" id="UP001596161">
    <property type="component" value="Unassembled WGS sequence"/>
</dbReference>
<name>A0ABW0E7D4_9BACT</name>
<gene>
    <name evidence="2" type="ORF">ACFPIB_00980</name>
</gene>
<dbReference type="Gene3D" id="3.40.970.30">
    <property type="entry name" value="yp_829618.1 like domains"/>
    <property type="match status" value="1"/>
</dbReference>
<evidence type="ECO:0000259" key="1">
    <source>
        <dbReference type="Pfam" id="PF25056"/>
    </source>
</evidence>
<keyword evidence="3" id="KW-1185">Reference proteome</keyword>
<evidence type="ECO:0000313" key="3">
    <source>
        <dbReference type="Proteomes" id="UP001596161"/>
    </source>
</evidence>
<organism evidence="2 3">
    <name type="scientific">Adhaeribacter terreus</name>
    <dbReference type="NCBI Taxonomy" id="529703"/>
    <lineage>
        <taxon>Bacteria</taxon>
        <taxon>Pseudomonadati</taxon>
        <taxon>Bacteroidota</taxon>
        <taxon>Cytophagia</taxon>
        <taxon>Cytophagales</taxon>
        <taxon>Hymenobacteraceae</taxon>
        <taxon>Adhaeribacter</taxon>
    </lineage>
</organism>
<sequence>MDVQIPTDRPTFEGEIATYWFDDNGILVSLSKSIKRTVANISGNVAFVKRITNNQPVPLLIYLKNSPVPDKATRKLSTEKLPEIYSAMAMVSEPGLASFIMKILFKFKPSPIPMKNFTSEKEATAWLKQFLPQPTLH</sequence>
<dbReference type="EMBL" id="JBHSKT010000001">
    <property type="protein sequence ID" value="MFC5269161.1"/>
    <property type="molecule type" value="Genomic_DNA"/>
</dbReference>
<dbReference type="InterPro" id="IPR056695">
    <property type="entry name" value="DUF7793"/>
</dbReference>
<accession>A0ABW0E7D4</accession>
<reference evidence="3" key="1">
    <citation type="journal article" date="2019" name="Int. J. Syst. Evol. Microbiol.">
        <title>The Global Catalogue of Microorganisms (GCM) 10K type strain sequencing project: providing services to taxonomists for standard genome sequencing and annotation.</title>
        <authorList>
            <consortium name="The Broad Institute Genomics Platform"/>
            <consortium name="The Broad Institute Genome Sequencing Center for Infectious Disease"/>
            <person name="Wu L."/>
            <person name="Ma J."/>
        </authorList>
    </citation>
    <scope>NUCLEOTIDE SEQUENCE [LARGE SCALE GENOMIC DNA]</scope>
    <source>
        <strain evidence="3">KACC 12602</strain>
    </source>
</reference>
<dbReference type="RefSeq" id="WP_378015545.1">
    <property type="nucleotide sequence ID" value="NZ_JBHSKT010000001.1"/>
</dbReference>
<feature type="domain" description="DUF7793" evidence="1">
    <location>
        <begin position="19"/>
        <end position="130"/>
    </location>
</feature>
<protein>
    <submittedName>
        <fullName evidence="2">STAS/SEC14 domain-containing protein</fullName>
    </submittedName>
</protein>
<proteinExistence type="predicted"/>
<evidence type="ECO:0000313" key="2">
    <source>
        <dbReference type="EMBL" id="MFC5269161.1"/>
    </source>
</evidence>